<proteinExistence type="predicted"/>
<sequence length="94" mass="10459">MESGYYCFTSVLSGKERKAYEYLSICLRSCMDLCRTGIRPGQDTGLMTEIGRFSVVCRCPPTSFVRSVVCGLHILTGFSANNMGTKRSLRKGKM</sequence>
<comment type="caution">
    <text evidence="1">The sequence shown here is derived from an EMBL/GenBank/DDBJ whole genome shotgun (WGS) entry which is preliminary data.</text>
</comment>
<organism evidence="1 2">
    <name type="scientific">Cichorium intybus</name>
    <name type="common">Chicory</name>
    <dbReference type="NCBI Taxonomy" id="13427"/>
    <lineage>
        <taxon>Eukaryota</taxon>
        <taxon>Viridiplantae</taxon>
        <taxon>Streptophyta</taxon>
        <taxon>Embryophyta</taxon>
        <taxon>Tracheophyta</taxon>
        <taxon>Spermatophyta</taxon>
        <taxon>Magnoliopsida</taxon>
        <taxon>eudicotyledons</taxon>
        <taxon>Gunneridae</taxon>
        <taxon>Pentapetalae</taxon>
        <taxon>asterids</taxon>
        <taxon>campanulids</taxon>
        <taxon>Asterales</taxon>
        <taxon>Asteraceae</taxon>
        <taxon>Cichorioideae</taxon>
        <taxon>Cichorieae</taxon>
        <taxon>Cichoriinae</taxon>
        <taxon>Cichorium</taxon>
    </lineage>
</organism>
<reference evidence="2" key="1">
    <citation type="journal article" date="2022" name="Mol. Ecol. Resour.">
        <title>The genomes of chicory, endive, great burdock and yacon provide insights into Asteraceae palaeo-polyploidization history and plant inulin production.</title>
        <authorList>
            <person name="Fan W."/>
            <person name="Wang S."/>
            <person name="Wang H."/>
            <person name="Wang A."/>
            <person name="Jiang F."/>
            <person name="Liu H."/>
            <person name="Zhao H."/>
            <person name="Xu D."/>
            <person name="Zhang Y."/>
        </authorList>
    </citation>
    <scope>NUCLEOTIDE SEQUENCE [LARGE SCALE GENOMIC DNA]</scope>
    <source>
        <strain evidence="2">cv. Punajuju</strain>
    </source>
</reference>
<name>A0ACB9CUL8_CICIN</name>
<gene>
    <name evidence="1" type="ORF">L2E82_28007</name>
</gene>
<accession>A0ACB9CUL8</accession>
<evidence type="ECO:0000313" key="2">
    <source>
        <dbReference type="Proteomes" id="UP001055811"/>
    </source>
</evidence>
<keyword evidence="2" id="KW-1185">Reference proteome</keyword>
<reference evidence="1 2" key="2">
    <citation type="journal article" date="2022" name="Mol. Ecol. Resour.">
        <title>The genomes of chicory, endive, great burdock and yacon provide insights into Asteraceae paleo-polyploidization history and plant inulin production.</title>
        <authorList>
            <person name="Fan W."/>
            <person name="Wang S."/>
            <person name="Wang H."/>
            <person name="Wang A."/>
            <person name="Jiang F."/>
            <person name="Liu H."/>
            <person name="Zhao H."/>
            <person name="Xu D."/>
            <person name="Zhang Y."/>
        </authorList>
    </citation>
    <scope>NUCLEOTIDE SEQUENCE [LARGE SCALE GENOMIC DNA]</scope>
    <source>
        <strain evidence="2">cv. Punajuju</strain>
        <tissue evidence="1">Leaves</tissue>
    </source>
</reference>
<evidence type="ECO:0000313" key="1">
    <source>
        <dbReference type="EMBL" id="KAI3737989.1"/>
    </source>
</evidence>
<protein>
    <submittedName>
        <fullName evidence="1">Uncharacterized protein</fullName>
    </submittedName>
</protein>
<dbReference type="EMBL" id="CM042013">
    <property type="protein sequence ID" value="KAI3737989.1"/>
    <property type="molecule type" value="Genomic_DNA"/>
</dbReference>
<dbReference type="Proteomes" id="UP001055811">
    <property type="component" value="Linkage Group LG05"/>
</dbReference>